<keyword evidence="3" id="KW-1185">Reference proteome</keyword>
<reference evidence="2 3" key="1">
    <citation type="journal article" date="2009" name="Stand. Genomic Sci.">
        <title>Complete genome sequence of Stackebrandtia nassauensis type strain (LLR-40K-21).</title>
        <authorList>
            <person name="Munk C."/>
            <person name="Lapidus A."/>
            <person name="Copeland A."/>
            <person name="Jando M."/>
            <person name="Mayilraj S."/>
            <person name="Glavina Del Rio T."/>
            <person name="Nolan M."/>
            <person name="Chen F."/>
            <person name="Lucas S."/>
            <person name="Tice H."/>
            <person name="Cheng J.F."/>
            <person name="Han C."/>
            <person name="Detter J.C."/>
            <person name="Bruce D."/>
            <person name="Goodwin L."/>
            <person name="Chain P."/>
            <person name="Pitluck S."/>
            <person name="Goker M."/>
            <person name="Ovchinikova G."/>
            <person name="Pati A."/>
            <person name="Ivanova N."/>
            <person name="Mavromatis K."/>
            <person name="Chen A."/>
            <person name="Palaniappan K."/>
            <person name="Land M."/>
            <person name="Hauser L."/>
            <person name="Chang Y.J."/>
            <person name="Jeffries C.D."/>
            <person name="Bristow J."/>
            <person name="Eisen J.A."/>
            <person name="Markowitz V."/>
            <person name="Hugenholtz P."/>
            <person name="Kyrpides N.C."/>
            <person name="Klenk H.P."/>
        </authorList>
    </citation>
    <scope>NUCLEOTIDE SEQUENCE [LARGE SCALE GENOMIC DNA]</scope>
    <source>
        <strain evidence="3">DSM 44728 / CIP 108903 / NRRL B-16338 / NBRC 102104 / LLR-40K-21</strain>
    </source>
</reference>
<evidence type="ECO:0000313" key="2">
    <source>
        <dbReference type="EMBL" id="ADD39963.1"/>
    </source>
</evidence>
<feature type="region of interest" description="Disordered" evidence="1">
    <location>
        <begin position="1"/>
        <end position="57"/>
    </location>
</feature>
<feature type="compositionally biased region" description="Acidic residues" evidence="1">
    <location>
        <begin position="48"/>
        <end position="57"/>
    </location>
</feature>
<gene>
    <name evidence="2" type="ordered locus">Snas_0245</name>
</gene>
<accession>D3Q2Z3</accession>
<sequence length="57" mass="6363">MATENWQIPEADAAEQAAAATETDEAQARPRQVTEADEADTLEQTQEVPEDDEYREP</sequence>
<protein>
    <submittedName>
        <fullName evidence="2">Uncharacterized protein</fullName>
    </submittedName>
</protein>
<evidence type="ECO:0000313" key="3">
    <source>
        <dbReference type="Proteomes" id="UP000000844"/>
    </source>
</evidence>
<evidence type="ECO:0000256" key="1">
    <source>
        <dbReference type="SAM" id="MobiDB-lite"/>
    </source>
</evidence>
<name>D3Q2Z3_STANL</name>
<dbReference type="KEGG" id="sna:Snas_0245"/>
<dbReference type="AlphaFoldDB" id="D3Q2Z3"/>
<feature type="compositionally biased region" description="Low complexity" evidence="1">
    <location>
        <begin position="10"/>
        <end position="21"/>
    </location>
</feature>
<dbReference type="EMBL" id="CP001778">
    <property type="protein sequence ID" value="ADD39963.1"/>
    <property type="molecule type" value="Genomic_DNA"/>
</dbReference>
<proteinExistence type="predicted"/>
<dbReference type="RefSeq" id="WP_013015534.1">
    <property type="nucleotide sequence ID" value="NC_013947.1"/>
</dbReference>
<organism evidence="2 3">
    <name type="scientific">Stackebrandtia nassauensis (strain DSM 44728 / CIP 108903 / NRRL B-16338 / NBRC 102104 / LLR-40K-21)</name>
    <dbReference type="NCBI Taxonomy" id="446470"/>
    <lineage>
        <taxon>Bacteria</taxon>
        <taxon>Bacillati</taxon>
        <taxon>Actinomycetota</taxon>
        <taxon>Actinomycetes</taxon>
        <taxon>Glycomycetales</taxon>
        <taxon>Glycomycetaceae</taxon>
        <taxon>Stackebrandtia</taxon>
    </lineage>
</organism>
<dbReference type="HOGENOM" id="CLU_2994512_0_0_11"/>
<dbReference type="Proteomes" id="UP000000844">
    <property type="component" value="Chromosome"/>
</dbReference>